<gene>
    <name evidence="1" type="ORF">HPB49_000970</name>
</gene>
<organism evidence="1 2">
    <name type="scientific">Dermacentor silvarum</name>
    <name type="common">Tick</name>
    <dbReference type="NCBI Taxonomy" id="543639"/>
    <lineage>
        <taxon>Eukaryota</taxon>
        <taxon>Metazoa</taxon>
        <taxon>Ecdysozoa</taxon>
        <taxon>Arthropoda</taxon>
        <taxon>Chelicerata</taxon>
        <taxon>Arachnida</taxon>
        <taxon>Acari</taxon>
        <taxon>Parasitiformes</taxon>
        <taxon>Ixodida</taxon>
        <taxon>Ixodoidea</taxon>
        <taxon>Ixodidae</taxon>
        <taxon>Rhipicephalinae</taxon>
        <taxon>Dermacentor</taxon>
    </lineage>
</organism>
<keyword evidence="2" id="KW-1185">Reference proteome</keyword>
<sequence>MDTLLRTAIKAALGLTQHAATQLLLRLGVHNTIRELVEGHLNSQLQRLQQIRQGCLILSSLGYQTPRKPQLEDRTLLTLSIRNKNHLAPLPQNMPPNRHKGRRQSRAQALALIFGDDTSDTPVLYTDVAQYPQRHTLRASATLNTVESGTAEEAAIALAIVHASTIPAPDGPITVVTDSQTQCRTLAQEITSLYLLRFERIGQLDFYAITALHCSFYAVCRTVWEWQESDCRLLQGISDCTKYSKAKVVEGEAATPATPNDVCVAGRPRVSGRRHSGRLV</sequence>
<proteinExistence type="predicted"/>
<name>A0ACB8CNJ2_DERSI</name>
<evidence type="ECO:0000313" key="1">
    <source>
        <dbReference type="EMBL" id="KAH7948696.1"/>
    </source>
</evidence>
<dbReference type="Proteomes" id="UP000821865">
    <property type="component" value="Chromosome 5"/>
</dbReference>
<reference evidence="1" key="1">
    <citation type="submission" date="2020-05" db="EMBL/GenBank/DDBJ databases">
        <title>Large-scale comparative analyses of tick genomes elucidate their genetic diversity and vector capacities.</title>
        <authorList>
            <person name="Jia N."/>
            <person name="Wang J."/>
            <person name="Shi W."/>
            <person name="Du L."/>
            <person name="Sun Y."/>
            <person name="Zhan W."/>
            <person name="Jiang J."/>
            <person name="Wang Q."/>
            <person name="Zhang B."/>
            <person name="Ji P."/>
            <person name="Sakyi L.B."/>
            <person name="Cui X."/>
            <person name="Yuan T."/>
            <person name="Jiang B."/>
            <person name="Yang W."/>
            <person name="Lam T.T.-Y."/>
            <person name="Chang Q."/>
            <person name="Ding S."/>
            <person name="Wang X."/>
            <person name="Zhu J."/>
            <person name="Ruan X."/>
            <person name="Zhao L."/>
            <person name="Wei J."/>
            <person name="Que T."/>
            <person name="Du C."/>
            <person name="Cheng J."/>
            <person name="Dai P."/>
            <person name="Han X."/>
            <person name="Huang E."/>
            <person name="Gao Y."/>
            <person name="Liu J."/>
            <person name="Shao H."/>
            <person name="Ye R."/>
            <person name="Li L."/>
            <person name="Wei W."/>
            <person name="Wang X."/>
            <person name="Wang C."/>
            <person name="Yang T."/>
            <person name="Huo Q."/>
            <person name="Li W."/>
            <person name="Guo W."/>
            <person name="Chen H."/>
            <person name="Zhou L."/>
            <person name="Ni X."/>
            <person name="Tian J."/>
            <person name="Zhou Y."/>
            <person name="Sheng Y."/>
            <person name="Liu T."/>
            <person name="Pan Y."/>
            <person name="Xia L."/>
            <person name="Li J."/>
            <person name="Zhao F."/>
            <person name="Cao W."/>
        </authorList>
    </citation>
    <scope>NUCLEOTIDE SEQUENCE</scope>
    <source>
        <strain evidence="1">Dsil-2018</strain>
    </source>
</reference>
<comment type="caution">
    <text evidence="1">The sequence shown here is derived from an EMBL/GenBank/DDBJ whole genome shotgun (WGS) entry which is preliminary data.</text>
</comment>
<accession>A0ACB8CNJ2</accession>
<protein>
    <submittedName>
        <fullName evidence="1">Uncharacterized protein</fullName>
    </submittedName>
</protein>
<dbReference type="EMBL" id="CM023474">
    <property type="protein sequence ID" value="KAH7948696.1"/>
    <property type="molecule type" value="Genomic_DNA"/>
</dbReference>
<evidence type="ECO:0000313" key="2">
    <source>
        <dbReference type="Proteomes" id="UP000821865"/>
    </source>
</evidence>